<protein>
    <submittedName>
        <fullName evidence="1">Uncharacterized protein</fullName>
    </submittedName>
</protein>
<dbReference type="AlphaFoldDB" id="A0A834BHD7"/>
<evidence type="ECO:0000313" key="2">
    <source>
        <dbReference type="Proteomes" id="UP000664940"/>
    </source>
</evidence>
<proteinExistence type="predicted"/>
<sequence length="127" mass="14381">MQLGCEPTSACLRKTTLVENTMLVYIREKPEQFGIPYMVMFIRAVLGIIVKSVASELRVENLSFTGKDWMLLRSGLPALCTSLPNLFSHVSVLLHMWFLPLSREYPVSYPLISKKSAEASTLWENLS</sequence>
<comment type="caution">
    <text evidence="1">The sequence shown here is derived from an EMBL/GenBank/DDBJ whole genome shotgun (WGS) entry which is preliminary data.</text>
</comment>
<organism evidence="1 2">
    <name type="scientific">Phyllostomus discolor</name>
    <name type="common">pale spear-nosed bat</name>
    <dbReference type="NCBI Taxonomy" id="89673"/>
    <lineage>
        <taxon>Eukaryota</taxon>
        <taxon>Metazoa</taxon>
        <taxon>Chordata</taxon>
        <taxon>Craniata</taxon>
        <taxon>Vertebrata</taxon>
        <taxon>Euteleostomi</taxon>
        <taxon>Mammalia</taxon>
        <taxon>Eutheria</taxon>
        <taxon>Laurasiatheria</taxon>
        <taxon>Chiroptera</taxon>
        <taxon>Yangochiroptera</taxon>
        <taxon>Phyllostomidae</taxon>
        <taxon>Phyllostominae</taxon>
        <taxon>Phyllostomus</taxon>
    </lineage>
</organism>
<gene>
    <name evidence="1" type="ORF">HJG60_007833</name>
</gene>
<name>A0A834BHD7_9CHIR</name>
<reference evidence="1 2" key="1">
    <citation type="journal article" date="2020" name="Nature">
        <title>Six reference-quality genomes reveal evolution of bat adaptations.</title>
        <authorList>
            <person name="Jebb D."/>
            <person name="Huang Z."/>
            <person name="Pippel M."/>
            <person name="Hughes G.M."/>
            <person name="Lavrichenko K."/>
            <person name="Devanna P."/>
            <person name="Winkler S."/>
            <person name="Jermiin L.S."/>
            <person name="Skirmuntt E.C."/>
            <person name="Katzourakis A."/>
            <person name="Burkitt-Gray L."/>
            <person name="Ray D.A."/>
            <person name="Sullivan K.A.M."/>
            <person name="Roscito J.G."/>
            <person name="Kirilenko B.M."/>
            <person name="Davalos L.M."/>
            <person name="Corthals A.P."/>
            <person name="Power M.L."/>
            <person name="Jones G."/>
            <person name="Ransome R.D."/>
            <person name="Dechmann D.K.N."/>
            <person name="Locatelli A.G."/>
            <person name="Puechmaille S.J."/>
            <person name="Fedrigo O."/>
            <person name="Jarvis E.D."/>
            <person name="Hiller M."/>
            <person name="Vernes S.C."/>
            <person name="Myers E.W."/>
            <person name="Teeling E.C."/>
        </authorList>
    </citation>
    <scope>NUCLEOTIDE SEQUENCE [LARGE SCALE GENOMIC DNA]</scope>
    <source>
        <strain evidence="1">Bat1K_MPI-CBG_1</strain>
    </source>
</reference>
<dbReference type="Proteomes" id="UP000664940">
    <property type="component" value="Unassembled WGS sequence"/>
</dbReference>
<evidence type="ECO:0000313" key="1">
    <source>
        <dbReference type="EMBL" id="KAF6130860.1"/>
    </source>
</evidence>
<dbReference type="EMBL" id="JABVXQ010000001">
    <property type="protein sequence ID" value="KAF6130860.1"/>
    <property type="molecule type" value="Genomic_DNA"/>
</dbReference>
<accession>A0A834BHD7</accession>